<protein>
    <submittedName>
        <fullName evidence="2">Uncharacterized protein</fullName>
    </submittedName>
</protein>
<keyword evidence="1" id="KW-1133">Transmembrane helix</keyword>
<reference evidence="2 3" key="1">
    <citation type="journal article" date="2016" name="Nat. Commun.">
        <title>Thousands of microbial genomes shed light on interconnected biogeochemical processes in an aquifer system.</title>
        <authorList>
            <person name="Anantharaman K."/>
            <person name="Brown C.T."/>
            <person name="Hug L.A."/>
            <person name="Sharon I."/>
            <person name="Castelle C.J."/>
            <person name="Probst A.J."/>
            <person name="Thomas B.C."/>
            <person name="Singh A."/>
            <person name="Wilkins M.J."/>
            <person name="Karaoz U."/>
            <person name="Brodie E.L."/>
            <person name="Williams K.H."/>
            <person name="Hubbard S.S."/>
            <person name="Banfield J.F."/>
        </authorList>
    </citation>
    <scope>NUCLEOTIDE SEQUENCE [LARGE SCALE GENOMIC DNA]</scope>
</reference>
<gene>
    <name evidence="2" type="ORF">A2W54_03025</name>
</gene>
<proteinExistence type="predicted"/>
<feature type="transmembrane region" description="Helical" evidence="1">
    <location>
        <begin position="48"/>
        <end position="73"/>
    </location>
</feature>
<accession>A0A1F5WSW2</accession>
<sequence>MKTYLKCVYANKFTLTGYLMIPCFYFAITYLPYHKMFIENESTNESTLFLLLILIALSVSFNIGCLVVTCFGADTLKAYRRTMSHFKDWGAIDERFENQYAHYCGKCGVRLAKKEIAKLQKPH</sequence>
<keyword evidence="1" id="KW-0812">Transmembrane</keyword>
<dbReference type="Proteomes" id="UP000178425">
    <property type="component" value="Unassembled WGS sequence"/>
</dbReference>
<comment type="caution">
    <text evidence="2">The sequence shown here is derived from an EMBL/GenBank/DDBJ whole genome shotgun (WGS) entry which is preliminary data.</text>
</comment>
<dbReference type="EMBL" id="MFHI01000020">
    <property type="protein sequence ID" value="OGF78739.1"/>
    <property type="molecule type" value="Genomic_DNA"/>
</dbReference>
<evidence type="ECO:0000256" key="1">
    <source>
        <dbReference type="SAM" id="Phobius"/>
    </source>
</evidence>
<evidence type="ECO:0000313" key="3">
    <source>
        <dbReference type="Proteomes" id="UP000178425"/>
    </source>
</evidence>
<keyword evidence="1" id="KW-0472">Membrane</keyword>
<dbReference type="AlphaFoldDB" id="A0A1F5WSW2"/>
<evidence type="ECO:0000313" key="2">
    <source>
        <dbReference type="EMBL" id="OGF78739.1"/>
    </source>
</evidence>
<name>A0A1F5WSW2_9BACT</name>
<organism evidence="2 3">
    <name type="scientific">Candidatus Giovannonibacteria bacterium RIFCSPHIGHO2_02_43_13</name>
    <dbReference type="NCBI Taxonomy" id="1798330"/>
    <lineage>
        <taxon>Bacteria</taxon>
        <taxon>Candidatus Giovannoniibacteriota</taxon>
    </lineage>
</organism>
<feature type="transmembrane region" description="Helical" evidence="1">
    <location>
        <begin position="7"/>
        <end position="28"/>
    </location>
</feature>